<sequence>MESEPSSKAFYSELDREAETLPRSGGWWLRDSRGEAARRQHREQRWRTPIHMSSLSSHQTKIKLCRELLTMRYEMVDWCCVLTHVWLTKN</sequence>
<name>A0A5B7DJ97_PORTR</name>
<reference evidence="1 2" key="1">
    <citation type="submission" date="2019-05" db="EMBL/GenBank/DDBJ databases">
        <title>Another draft genome of Portunus trituberculatus and its Hox gene families provides insights of decapod evolution.</title>
        <authorList>
            <person name="Jeong J.-H."/>
            <person name="Song I."/>
            <person name="Kim S."/>
            <person name="Choi T."/>
            <person name="Kim D."/>
            <person name="Ryu S."/>
            <person name="Kim W."/>
        </authorList>
    </citation>
    <scope>NUCLEOTIDE SEQUENCE [LARGE SCALE GENOMIC DNA]</scope>
    <source>
        <tissue evidence="1">Muscle</tissue>
    </source>
</reference>
<keyword evidence="2" id="KW-1185">Reference proteome</keyword>
<dbReference type="EMBL" id="VSRR010000994">
    <property type="protein sequence ID" value="MPC21602.1"/>
    <property type="molecule type" value="Genomic_DNA"/>
</dbReference>
<evidence type="ECO:0000313" key="1">
    <source>
        <dbReference type="EMBL" id="MPC21602.1"/>
    </source>
</evidence>
<dbReference type="Proteomes" id="UP000324222">
    <property type="component" value="Unassembled WGS sequence"/>
</dbReference>
<organism evidence="1 2">
    <name type="scientific">Portunus trituberculatus</name>
    <name type="common">Swimming crab</name>
    <name type="synonym">Neptunus trituberculatus</name>
    <dbReference type="NCBI Taxonomy" id="210409"/>
    <lineage>
        <taxon>Eukaryota</taxon>
        <taxon>Metazoa</taxon>
        <taxon>Ecdysozoa</taxon>
        <taxon>Arthropoda</taxon>
        <taxon>Crustacea</taxon>
        <taxon>Multicrustacea</taxon>
        <taxon>Malacostraca</taxon>
        <taxon>Eumalacostraca</taxon>
        <taxon>Eucarida</taxon>
        <taxon>Decapoda</taxon>
        <taxon>Pleocyemata</taxon>
        <taxon>Brachyura</taxon>
        <taxon>Eubrachyura</taxon>
        <taxon>Portunoidea</taxon>
        <taxon>Portunidae</taxon>
        <taxon>Portuninae</taxon>
        <taxon>Portunus</taxon>
    </lineage>
</organism>
<comment type="caution">
    <text evidence="1">The sequence shown here is derived from an EMBL/GenBank/DDBJ whole genome shotgun (WGS) entry which is preliminary data.</text>
</comment>
<protein>
    <submittedName>
        <fullName evidence="1">Uncharacterized protein</fullName>
    </submittedName>
</protein>
<proteinExistence type="predicted"/>
<dbReference type="AlphaFoldDB" id="A0A5B7DJ97"/>
<accession>A0A5B7DJ97</accession>
<gene>
    <name evidence="1" type="ORF">E2C01_014591</name>
</gene>
<evidence type="ECO:0000313" key="2">
    <source>
        <dbReference type="Proteomes" id="UP000324222"/>
    </source>
</evidence>